<evidence type="ECO:0000256" key="2">
    <source>
        <dbReference type="ARBA" id="ARBA00022448"/>
    </source>
</evidence>
<keyword evidence="2" id="KW-0813">Transport</keyword>
<name>A0ABU2S807_9ACTN</name>
<dbReference type="InterPro" id="IPR003439">
    <property type="entry name" value="ABC_transporter-like_ATP-bd"/>
</dbReference>
<dbReference type="PROSITE" id="PS50893">
    <property type="entry name" value="ABC_TRANSPORTER_2"/>
    <property type="match status" value="1"/>
</dbReference>
<keyword evidence="8" id="KW-1185">Reference proteome</keyword>
<evidence type="ECO:0000256" key="4">
    <source>
        <dbReference type="ARBA" id="ARBA00022840"/>
    </source>
</evidence>
<comment type="subcellular location">
    <subcellularLocation>
        <location evidence="1">Cell membrane</location>
        <topology evidence="1">Peripheral membrane protein</topology>
    </subcellularLocation>
</comment>
<keyword evidence="4 7" id="KW-0067">ATP-binding</keyword>
<reference evidence="8" key="1">
    <citation type="submission" date="2023-07" db="EMBL/GenBank/DDBJ databases">
        <title>30 novel species of actinomycetes from the DSMZ collection.</title>
        <authorList>
            <person name="Nouioui I."/>
        </authorList>
    </citation>
    <scope>NUCLEOTIDE SEQUENCE [LARGE SCALE GENOMIC DNA]</scope>
    <source>
        <strain evidence="8">DSM 41886</strain>
    </source>
</reference>
<dbReference type="GO" id="GO:0005524">
    <property type="term" value="F:ATP binding"/>
    <property type="evidence" value="ECO:0007669"/>
    <property type="project" value="UniProtKB-KW"/>
</dbReference>
<gene>
    <name evidence="7" type="ORF">RM779_21230</name>
</gene>
<keyword evidence="5" id="KW-0046">Antibiotic resistance</keyword>
<dbReference type="EMBL" id="JAVREV010000012">
    <property type="protein sequence ID" value="MDT0445106.1"/>
    <property type="molecule type" value="Genomic_DNA"/>
</dbReference>
<dbReference type="PROSITE" id="PS00211">
    <property type="entry name" value="ABC_TRANSPORTER_1"/>
    <property type="match status" value="1"/>
</dbReference>
<dbReference type="InterPro" id="IPR050763">
    <property type="entry name" value="ABC_transporter_ATP-binding"/>
</dbReference>
<evidence type="ECO:0000256" key="1">
    <source>
        <dbReference type="ARBA" id="ARBA00004202"/>
    </source>
</evidence>
<protein>
    <submittedName>
        <fullName evidence="7">ABC transporter ATP-binding protein</fullName>
    </submittedName>
</protein>
<dbReference type="Pfam" id="PF00005">
    <property type="entry name" value="ABC_tran"/>
    <property type="match status" value="1"/>
</dbReference>
<dbReference type="SMART" id="SM00382">
    <property type="entry name" value="AAA"/>
    <property type="match status" value="1"/>
</dbReference>
<dbReference type="PANTHER" id="PTHR42711:SF17">
    <property type="entry name" value="ABC TRANSPORTER ATP-BINDING PROTEIN"/>
    <property type="match status" value="1"/>
</dbReference>
<evidence type="ECO:0000256" key="5">
    <source>
        <dbReference type="ARBA" id="ARBA00023251"/>
    </source>
</evidence>
<comment type="caution">
    <text evidence="7">The sequence shown here is derived from an EMBL/GenBank/DDBJ whole genome shotgun (WGS) entry which is preliminary data.</text>
</comment>
<dbReference type="SUPFAM" id="SSF52540">
    <property type="entry name" value="P-loop containing nucleoside triphosphate hydrolases"/>
    <property type="match status" value="1"/>
</dbReference>
<accession>A0ABU2S807</accession>
<evidence type="ECO:0000313" key="8">
    <source>
        <dbReference type="Proteomes" id="UP001183615"/>
    </source>
</evidence>
<organism evidence="7 8">
    <name type="scientific">Streptomyces johnsoniae</name>
    <dbReference type="NCBI Taxonomy" id="3075532"/>
    <lineage>
        <taxon>Bacteria</taxon>
        <taxon>Bacillati</taxon>
        <taxon>Actinomycetota</taxon>
        <taxon>Actinomycetes</taxon>
        <taxon>Kitasatosporales</taxon>
        <taxon>Streptomycetaceae</taxon>
        <taxon>Streptomyces</taxon>
    </lineage>
</organism>
<sequence>MIEVSALRRRYGGSGRDGYEAVRGVDFSVGQGEIFALLGTNGAGKTSTVEVLEGLAAPSAGEVRVLGRDPFKERAQVRPHTGIMLQEAGFSNDLTVAETARMWAGCTGRPAPISEVLGTVRLNERADVRVKQLSGGERRRLDLALALTTRPRVLFLDEPTTGMDPQARQDTWQVVRRLREDGVTILLTTHYLEEAEALADRLAIMHRGRITVMGTPAEVMAAHPARIRFRLPEGLDPAWLPLPGPVDVFDGNVEAQTGNLQQSLTDLLLWAREAGVELPGLDARSASLEQVFLAMAEEAA</sequence>
<evidence type="ECO:0000256" key="3">
    <source>
        <dbReference type="ARBA" id="ARBA00022741"/>
    </source>
</evidence>
<proteinExistence type="predicted"/>
<dbReference type="PANTHER" id="PTHR42711">
    <property type="entry name" value="ABC TRANSPORTER ATP-BINDING PROTEIN"/>
    <property type="match status" value="1"/>
</dbReference>
<keyword evidence="3" id="KW-0547">Nucleotide-binding</keyword>
<dbReference type="RefSeq" id="WP_311619462.1">
    <property type="nucleotide sequence ID" value="NZ_JAVREV010000012.1"/>
</dbReference>
<dbReference type="InterPro" id="IPR027417">
    <property type="entry name" value="P-loop_NTPase"/>
</dbReference>
<dbReference type="CDD" id="cd03230">
    <property type="entry name" value="ABC_DR_subfamily_A"/>
    <property type="match status" value="1"/>
</dbReference>
<dbReference type="Proteomes" id="UP001183615">
    <property type="component" value="Unassembled WGS sequence"/>
</dbReference>
<dbReference type="InterPro" id="IPR003593">
    <property type="entry name" value="AAA+_ATPase"/>
</dbReference>
<dbReference type="InterPro" id="IPR017871">
    <property type="entry name" value="ABC_transporter-like_CS"/>
</dbReference>
<feature type="domain" description="ABC transporter" evidence="6">
    <location>
        <begin position="2"/>
        <end position="232"/>
    </location>
</feature>
<evidence type="ECO:0000259" key="6">
    <source>
        <dbReference type="PROSITE" id="PS50893"/>
    </source>
</evidence>
<dbReference type="Gene3D" id="3.40.50.300">
    <property type="entry name" value="P-loop containing nucleotide triphosphate hydrolases"/>
    <property type="match status" value="1"/>
</dbReference>
<evidence type="ECO:0000313" key="7">
    <source>
        <dbReference type="EMBL" id="MDT0445106.1"/>
    </source>
</evidence>